<dbReference type="Gene3D" id="2.60.40.10">
    <property type="entry name" value="Immunoglobulins"/>
    <property type="match status" value="1"/>
</dbReference>
<dbReference type="EnsemblMetazoa" id="PPAI009527-RA">
    <property type="protein sequence ID" value="PPAI009527-PA"/>
    <property type="gene ID" value="PPAI009527"/>
</dbReference>
<dbReference type="VEuPathDB" id="VectorBase:PPAI009527"/>
<dbReference type="Proteomes" id="UP000092462">
    <property type="component" value="Unassembled WGS sequence"/>
</dbReference>
<accession>A0A1B0DMD5</accession>
<dbReference type="InterPro" id="IPR007110">
    <property type="entry name" value="Ig-like_dom"/>
</dbReference>
<dbReference type="VEuPathDB" id="VectorBase:PPAPM1_010047"/>
<keyword evidence="2" id="KW-1185">Reference proteome</keyword>
<protein>
    <submittedName>
        <fullName evidence="1">Uncharacterized protein</fullName>
    </submittedName>
</protein>
<evidence type="ECO:0000313" key="2">
    <source>
        <dbReference type="Proteomes" id="UP000092462"/>
    </source>
</evidence>
<organism evidence="1 2">
    <name type="scientific">Phlebotomus papatasi</name>
    <name type="common">Sandfly</name>
    <dbReference type="NCBI Taxonomy" id="29031"/>
    <lineage>
        <taxon>Eukaryota</taxon>
        <taxon>Metazoa</taxon>
        <taxon>Ecdysozoa</taxon>
        <taxon>Arthropoda</taxon>
        <taxon>Hexapoda</taxon>
        <taxon>Insecta</taxon>
        <taxon>Pterygota</taxon>
        <taxon>Neoptera</taxon>
        <taxon>Endopterygota</taxon>
        <taxon>Diptera</taxon>
        <taxon>Nematocera</taxon>
        <taxon>Psychodoidea</taxon>
        <taxon>Psychodidae</taxon>
        <taxon>Phlebotomus</taxon>
        <taxon>Phlebotomus</taxon>
    </lineage>
</organism>
<evidence type="ECO:0000313" key="1">
    <source>
        <dbReference type="EnsemblMetazoa" id="PPAI009527-PA"/>
    </source>
</evidence>
<dbReference type="InterPro" id="IPR013783">
    <property type="entry name" value="Ig-like_fold"/>
</dbReference>
<dbReference type="EMBL" id="AJVK01016775">
    <property type="status" value="NOT_ANNOTATED_CDS"/>
    <property type="molecule type" value="Genomic_DNA"/>
</dbReference>
<proteinExistence type="predicted"/>
<dbReference type="InterPro" id="IPR036179">
    <property type="entry name" value="Ig-like_dom_sf"/>
</dbReference>
<sequence length="94" mass="10157">MTGNTAVLKCQVPSYMADYVMVTAWVQDTGMHLYPNTDIGGKYTVLPNGDLYISNAGPSDGFKTYTCRVVHRLTGKSIISPKVHSALSSIQTGD</sequence>
<dbReference type="PROSITE" id="PS50835">
    <property type="entry name" value="IG_LIKE"/>
    <property type="match status" value="1"/>
</dbReference>
<dbReference type="SUPFAM" id="SSF48726">
    <property type="entry name" value="Immunoglobulin"/>
    <property type="match status" value="1"/>
</dbReference>
<reference evidence="1" key="1">
    <citation type="submission" date="2022-08" db="UniProtKB">
        <authorList>
            <consortium name="EnsemblMetazoa"/>
        </authorList>
    </citation>
    <scope>IDENTIFICATION</scope>
    <source>
        <strain evidence="1">Israel</strain>
    </source>
</reference>
<dbReference type="AlphaFoldDB" id="A0A1B0DMD5"/>
<name>A0A1B0DMD5_PHLPP</name>